<evidence type="ECO:0000256" key="8">
    <source>
        <dbReference type="SAM" id="SignalP"/>
    </source>
</evidence>
<feature type="domain" description="TonB-dependent receptor plug" evidence="9">
    <location>
        <begin position="116"/>
        <end position="224"/>
    </location>
</feature>
<evidence type="ECO:0000256" key="3">
    <source>
        <dbReference type="ARBA" id="ARBA00022452"/>
    </source>
</evidence>
<feature type="signal peptide" evidence="8">
    <location>
        <begin position="1"/>
        <end position="20"/>
    </location>
</feature>
<reference evidence="11" key="1">
    <citation type="journal article" date="2019" name="Int. J. Syst. Evol. Microbiol.">
        <title>The Global Catalogue of Microorganisms (GCM) 10K type strain sequencing project: providing services to taxonomists for standard genome sequencing and annotation.</title>
        <authorList>
            <consortium name="The Broad Institute Genomics Platform"/>
            <consortium name="The Broad Institute Genome Sequencing Center for Infectious Disease"/>
            <person name="Wu L."/>
            <person name="Ma J."/>
        </authorList>
    </citation>
    <scope>NUCLEOTIDE SEQUENCE [LARGE SCALE GENOMIC DNA]</scope>
    <source>
        <strain evidence="11">KCTC 23299</strain>
    </source>
</reference>
<dbReference type="Gene3D" id="2.170.130.10">
    <property type="entry name" value="TonB-dependent receptor, plug domain"/>
    <property type="match status" value="1"/>
</dbReference>
<keyword evidence="4 7" id="KW-0812">Transmembrane</keyword>
<dbReference type="RefSeq" id="WP_386098302.1">
    <property type="nucleotide sequence ID" value="NZ_JBHUOZ010000003.1"/>
</dbReference>
<dbReference type="InterPro" id="IPR012910">
    <property type="entry name" value="Plug_dom"/>
</dbReference>
<protein>
    <submittedName>
        <fullName evidence="10">SusC/RagA family TonB-linked outer membrane protein</fullName>
    </submittedName>
</protein>
<evidence type="ECO:0000256" key="2">
    <source>
        <dbReference type="ARBA" id="ARBA00022448"/>
    </source>
</evidence>
<comment type="caution">
    <text evidence="10">The sequence shown here is derived from an EMBL/GenBank/DDBJ whole genome shotgun (WGS) entry which is preliminary data.</text>
</comment>
<comment type="similarity">
    <text evidence="7">Belongs to the TonB-dependent receptor family.</text>
</comment>
<evidence type="ECO:0000256" key="4">
    <source>
        <dbReference type="ARBA" id="ARBA00022692"/>
    </source>
</evidence>
<feature type="chain" id="PRO_5045733762" evidence="8">
    <location>
        <begin position="21"/>
        <end position="1033"/>
    </location>
</feature>
<evidence type="ECO:0000256" key="6">
    <source>
        <dbReference type="ARBA" id="ARBA00023237"/>
    </source>
</evidence>
<organism evidence="10 11">
    <name type="scientific">Terrimonas rubra</name>
    <dbReference type="NCBI Taxonomy" id="1035890"/>
    <lineage>
        <taxon>Bacteria</taxon>
        <taxon>Pseudomonadati</taxon>
        <taxon>Bacteroidota</taxon>
        <taxon>Chitinophagia</taxon>
        <taxon>Chitinophagales</taxon>
        <taxon>Chitinophagaceae</taxon>
        <taxon>Terrimonas</taxon>
    </lineage>
</organism>
<dbReference type="InterPro" id="IPR036942">
    <property type="entry name" value="Beta-barrel_TonB_sf"/>
</dbReference>
<dbReference type="Proteomes" id="UP001597511">
    <property type="component" value="Unassembled WGS sequence"/>
</dbReference>
<gene>
    <name evidence="10" type="ORF">ACFS6H_11075</name>
</gene>
<dbReference type="InterPro" id="IPR023996">
    <property type="entry name" value="TonB-dep_OMP_SusC/RagA"/>
</dbReference>
<evidence type="ECO:0000259" key="9">
    <source>
        <dbReference type="Pfam" id="PF07715"/>
    </source>
</evidence>
<dbReference type="InterPro" id="IPR037066">
    <property type="entry name" value="Plug_dom_sf"/>
</dbReference>
<sequence length="1033" mass="113866">MRKLISLFSLLLFFASIAMGQQKLVTGKVTDKLGNPVNGATILIKGTTTGTSAKDDGTFSIMAKAGDVLEISGVNLEKISVTVKANSSSVGTIELQAVDDVMEEVVVTAGGILRKKREEGYNATRVSAQQITQAKAVNLGAALSGKVAGLQVNAINGGVNPNVRLVLRGNRSLLGNNTALVVVDNVIVPSEILGNLNPEDVEDINVLNGAGAAALYGSDASNGAIIVTTKRGKQGQSDVRFAHTTTIESVSFFPELQKEFGSGWQTGSFVSYENQQYGPKFDGSLRQLGRTDFKTGESQMLPYSPNNDRRKFWANGLQNQTDLSISSGDERGSYFISAQYFTVQGTTPGDEYNRASVRFNGSRNVSKTFKVAYATSYIQNRYDITTATATIFDNLLNTPAWAPLTKYKDWQNDFWSSPEGYYNDYYQNPYFYADNYRQKTRNDYLTGNLELSYNPFQWLNVVYRVGISTRNQDNKSWVGRYIYSDSRYITGSKTNIPGSVSDGMFYSTQIISEVFATARKKIKDFSGELMVGQQLRNNQSKSVGVGVAGLVNPGLYNIGNTTAIRPSASEGNSTARQLGIYAKLKLGYKNWLYVDITGRNDWRSELDPEHWSFFYPAADVSFIASDAIGFIKNSKVIDVLKFRGGISKVGQVNIAPYALYSTFSQGAGFPYPIGPGFTMDNRMVNQGLKPEMTTSIEFGLDAELLDRRINAGITYYKSNTVDQTVPTGVSLATGYSSLLQNTGEVSVEGLETVLHYTPLRNRDWTITFGGNYTYTDNKVVSISPDQERLALSSGGAAQVYAVPGQAFPVLMGNDYARDPQGRVIVDMITGYPQVDNTLRVLGNTVPKHRLGLDLEVKYKSWRLWVLAEHRSGYDIYHNGGSTMDFSGSSIRTVEFNRDRFVFPNSVYEDPNRPGTYIENKDVQVRDGGSGFWANGDGDYNMNVATNYIVKGDFWKIREVSLSYDVPRNVVSKVKFVKGATISLQGRNLFLWTPKSNIYTDPEYNFSDSNAIGVTTLSQSPPSRYYGATIAVTF</sequence>
<dbReference type="SUPFAM" id="SSF56935">
    <property type="entry name" value="Porins"/>
    <property type="match status" value="1"/>
</dbReference>
<dbReference type="InterPro" id="IPR008969">
    <property type="entry name" value="CarboxyPept-like_regulatory"/>
</dbReference>
<dbReference type="PROSITE" id="PS52016">
    <property type="entry name" value="TONB_DEPENDENT_REC_3"/>
    <property type="match status" value="1"/>
</dbReference>
<evidence type="ECO:0000256" key="5">
    <source>
        <dbReference type="ARBA" id="ARBA00023136"/>
    </source>
</evidence>
<keyword evidence="11" id="KW-1185">Reference proteome</keyword>
<name>A0ABW6A751_9BACT</name>
<evidence type="ECO:0000313" key="11">
    <source>
        <dbReference type="Proteomes" id="UP001597511"/>
    </source>
</evidence>
<keyword evidence="6 7" id="KW-0998">Cell outer membrane</keyword>
<accession>A0ABW6A751</accession>
<dbReference type="Pfam" id="PF13715">
    <property type="entry name" value="CarbopepD_reg_2"/>
    <property type="match status" value="1"/>
</dbReference>
<keyword evidence="8" id="KW-0732">Signal</keyword>
<dbReference type="NCBIfam" id="TIGR04056">
    <property type="entry name" value="OMP_RagA_SusC"/>
    <property type="match status" value="1"/>
</dbReference>
<keyword evidence="5 7" id="KW-0472">Membrane</keyword>
<keyword evidence="2 7" id="KW-0813">Transport</keyword>
<dbReference type="Pfam" id="PF07715">
    <property type="entry name" value="Plug"/>
    <property type="match status" value="1"/>
</dbReference>
<dbReference type="SUPFAM" id="SSF49464">
    <property type="entry name" value="Carboxypeptidase regulatory domain-like"/>
    <property type="match status" value="1"/>
</dbReference>
<keyword evidence="3 7" id="KW-1134">Transmembrane beta strand</keyword>
<dbReference type="Gene3D" id="2.40.170.20">
    <property type="entry name" value="TonB-dependent receptor, beta-barrel domain"/>
    <property type="match status" value="1"/>
</dbReference>
<dbReference type="InterPro" id="IPR039426">
    <property type="entry name" value="TonB-dep_rcpt-like"/>
</dbReference>
<dbReference type="Gene3D" id="2.60.40.1120">
    <property type="entry name" value="Carboxypeptidase-like, regulatory domain"/>
    <property type="match status" value="1"/>
</dbReference>
<evidence type="ECO:0000313" key="10">
    <source>
        <dbReference type="EMBL" id="MFD2920255.1"/>
    </source>
</evidence>
<proteinExistence type="inferred from homology"/>
<evidence type="ECO:0000256" key="1">
    <source>
        <dbReference type="ARBA" id="ARBA00004571"/>
    </source>
</evidence>
<dbReference type="EMBL" id="JBHUOZ010000003">
    <property type="protein sequence ID" value="MFD2920255.1"/>
    <property type="molecule type" value="Genomic_DNA"/>
</dbReference>
<evidence type="ECO:0000256" key="7">
    <source>
        <dbReference type="PROSITE-ProRule" id="PRU01360"/>
    </source>
</evidence>
<comment type="subcellular location">
    <subcellularLocation>
        <location evidence="1 7">Cell outer membrane</location>
        <topology evidence="1 7">Multi-pass membrane protein</topology>
    </subcellularLocation>
</comment>